<feature type="coiled-coil region" evidence="1">
    <location>
        <begin position="248"/>
        <end position="283"/>
    </location>
</feature>
<dbReference type="GO" id="GO:0005930">
    <property type="term" value="C:axoneme"/>
    <property type="evidence" value="ECO:0007669"/>
    <property type="project" value="TreeGrafter"/>
</dbReference>
<protein>
    <submittedName>
        <fullName evidence="2">Kinesin-associated protein 3</fullName>
    </submittedName>
</protein>
<evidence type="ECO:0000256" key="1">
    <source>
        <dbReference type="SAM" id="Coils"/>
    </source>
</evidence>
<dbReference type="SMART" id="SM01297">
    <property type="entry name" value="KAP"/>
    <property type="match status" value="1"/>
</dbReference>
<dbReference type="EMBL" id="LR786224">
    <property type="protein sequence ID" value="CAB3259116.1"/>
    <property type="molecule type" value="mRNA"/>
</dbReference>
<gene>
    <name evidence="2" type="primary">Kifap3</name>
</gene>
<dbReference type="PANTHER" id="PTHR15605">
    <property type="entry name" value="KINESIN-ASSOCIATED PROTEINS"/>
    <property type="match status" value="1"/>
</dbReference>
<dbReference type="PANTHER" id="PTHR15605:SF2">
    <property type="entry name" value="KINESIN-ASSOCIATED PROTEIN 3"/>
    <property type="match status" value="1"/>
</dbReference>
<keyword evidence="1" id="KW-0175">Coiled coil</keyword>
<organism evidence="2">
    <name type="scientific">Phallusia mammillata</name>
    <dbReference type="NCBI Taxonomy" id="59560"/>
    <lineage>
        <taxon>Eukaryota</taxon>
        <taxon>Metazoa</taxon>
        <taxon>Chordata</taxon>
        <taxon>Tunicata</taxon>
        <taxon>Ascidiacea</taxon>
        <taxon>Phlebobranchia</taxon>
        <taxon>Ascidiidae</taxon>
        <taxon>Phallusia</taxon>
    </lineage>
</organism>
<dbReference type="SUPFAM" id="SSF48371">
    <property type="entry name" value="ARM repeat"/>
    <property type="match status" value="1"/>
</dbReference>
<reference evidence="2" key="1">
    <citation type="submission" date="2020-04" db="EMBL/GenBank/DDBJ databases">
        <authorList>
            <person name="Neveu A P."/>
        </authorList>
    </citation>
    <scope>NUCLEOTIDE SEQUENCE</scope>
    <source>
        <tissue evidence="2">Whole embryo</tissue>
    </source>
</reference>
<dbReference type="GO" id="GO:0007018">
    <property type="term" value="P:microtubule-based movement"/>
    <property type="evidence" value="ECO:0007669"/>
    <property type="project" value="TreeGrafter"/>
</dbReference>
<dbReference type="InterPro" id="IPR000225">
    <property type="entry name" value="Armadillo"/>
</dbReference>
<dbReference type="GO" id="GO:0019894">
    <property type="term" value="F:kinesin binding"/>
    <property type="evidence" value="ECO:0007669"/>
    <property type="project" value="InterPro"/>
</dbReference>
<proteinExistence type="evidence at transcript level"/>
<evidence type="ECO:0000313" key="2">
    <source>
        <dbReference type="EMBL" id="CAB3259116.1"/>
    </source>
</evidence>
<dbReference type="InterPro" id="IPR011989">
    <property type="entry name" value="ARM-like"/>
</dbReference>
<dbReference type="Pfam" id="PF05804">
    <property type="entry name" value="KAP"/>
    <property type="match status" value="1"/>
</dbReference>
<dbReference type="GO" id="GO:0035869">
    <property type="term" value="C:ciliary transition zone"/>
    <property type="evidence" value="ECO:0007669"/>
    <property type="project" value="TreeGrafter"/>
</dbReference>
<dbReference type="InterPro" id="IPR008658">
    <property type="entry name" value="KAP3"/>
</dbReference>
<dbReference type="Gene3D" id="1.25.10.10">
    <property type="entry name" value="Leucine-rich Repeat Variant"/>
    <property type="match status" value="1"/>
</dbReference>
<name>A0A6F9DGI0_9ASCI</name>
<sequence>MMMQTEDARYLKRKVKGGNIDVHPTEKAIIVNYEVEATILGEMGNPMIGEKKECQKVIQLKSLNATTDISALAREILEKCKLIHPAKLPEVEQLLYYLQNRKEVTKIPSDKFEKKQPLRGLLDPAPDCMNDMSILDGELASINNIDEYVELLYEEVPSKIKASALLLQLTRNPDNLEELIQHNTVLGALTRVLREDWRKSVELSTNIMYIFFCFSSFAQFHHIIAHYKIGALSMTIAEHELVRHETWREDVEKRKLALQQEANQQTEKEFEKAQKKYQGLVKKQNQLLRVAFYLLLNLAEDPKVEAKMKNRGIVKILIKALEIRKNTDLLILVLSFLKKLSIFVENKDEMAKMNIIQLLVPYVPCESEDLMGLTLLLLLNLSFDTSLRQSMMNAGFLPRVANMLATPNETHKAIAMNLLYQLSLDDKARSMFSYTDCIPKLLEMVFTAPEGSVGIDLSALCINIATKKRNTQMICESQNRMALKYLVKRTFKYKDVLLIKMLRNMSDHAGPTKSMFVDFIGNFANAVKKEKNEDFVIECVGILANMNLPNIDFEQILQECKLIPFIQKVLKPDEAEDDLVLEAVILLGTVAIDGNCAAVLADSGIIQVLIDLLNAKQEDDELVLQIAYVFYQMIWHEETRNVIISKTQVPAYLIDLMHDRNTEIRKVCDNTLDMIMEYDEEWAKRIQMEKFRWHNSQWIEMVETQQHDEGIDDMYGDLPPYLHDDDLLLYEPNFDEDVLMENGGLKQEYIDAEELRNDIAARMIPAGYLQGYDPDQDPRFTIHDDGLDMDGYYPVQSYARPSSPDFVAYHNNY</sequence>
<dbReference type="InterPro" id="IPR016024">
    <property type="entry name" value="ARM-type_fold"/>
</dbReference>
<dbReference type="GO" id="GO:0044782">
    <property type="term" value="P:cilium organization"/>
    <property type="evidence" value="ECO:0007669"/>
    <property type="project" value="TreeGrafter"/>
</dbReference>
<dbReference type="SMART" id="SM00185">
    <property type="entry name" value="ARM"/>
    <property type="match status" value="4"/>
</dbReference>
<dbReference type="GO" id="GO:0016939">
    <property type="term" value="C:kinesin II complex"/>
    <property type="evidence" value="ECO:0007669"/>
    <property type="project" value="TreeGrafter"/>
</dbReference>
<dbReference type="AlphaFoldDB" id="A0A6F9DGI0"/>
<accession>A0A6F9DGI0</accession>